<name>B7P9Q3_IXOSC</name>
<reference evidence="3" key="2">
    <citation type="submission" date="2020-05" db="UniProtKB">
        <authorList>
            <consortium name="EnsemblMetazoa"/>
        </authorList>
    </citation>
    <scope>IDENTIFICATION</scope>
    <source>
        <strain evidence="3">wikel</strain>
    </source>
</reference>
<dbReference type="AlphaFoldDB" id="B7P9Q3"/>
<evidence type="ECO:0000256" key="1">
    <source>
        <dbReference type="SAM" id="SignalP"/>
    </source>
</evidence>
<evidence type="ECO:0008006" key="5">
    <source>
        <dbReference type="Google" id="ProtNLM"/>
    </source>
</evidence>
<feature type="chain" id="PRO_5014567945" description="Secreted protein" evidence="1">
    <location>
        <begin position="34"/>
        <end position="54"/>
    </location>
</feature>
<evidence type="ECO:0000313" key="3">
    <source>
        <dbReference type="EnsemblMetazoa" id="ISCW002925-PA"/>
    </source>
</evidence>
<organism>
    <name type="scientific">Ixodes scapularis</name>
    <name type="common">Black-legged tick</name>
    <name type="synonym">Deer tick</name>
    <dbReference type="NCBI Taxonomy" id="6945"/>
    <lineage>
        <taxon>Eukaryota</taxon>
        <taxon>Metazoa</taxon>
        <taxon>Ecdysozoa</taxon>
        <taxon>Arthropoda</taxon>
        <taxon>Chelicerata</taxon>
        <taxon>Arachnida</taxon>
        <taxon>Acari</taxon>
        <taxon>Parasitiformes</taxon>
        <taxon>Ixodida</taxon>
        <taxon>Ixodoidea</taxon>
        <taxon>Ixodidae</taxon>
        <taxon>Ixodinae</taxon>
        <taxon>Ixodes</taxon>
    </lineage>
</organism>
<dbReference type="PaxDb" id="6945-B7P9Q3"/>
<feature type="signal peptide" evidence="1">
    <location>
        <begin position="1"/>
        <end position="33"/>
    </location>
</feature>
<evidence type="ECO:0000313" key="2">
    <source>
        <dbReference type="EMBL" id="EEC03325.1"/>
    </source>
</evidence>
<dbReference type="EMBL" id="ABJB010823267">
    <property type="status" value="NOT_ANNOTATED_CDS"/>
    <property type="molecule type" value="Genomic_DNA"/>
</dbReference>
<gene>
    <name evidence="2" type="ORF">IscW_ISCW002925</name>
</gene>
<keyword evidence="4" id="KW-1185">Reference proteome</keyword>
<dbReference type="VEuPathDB" id="VectorBase:ISCW002925"/>
<protein>
    <recommendedName>
        <fullName evidence="5">Secreted protein</fullName>
    </recommendedName>
</protein>
<dbReference type="EnsemblMetazoa" id="ISCW002925-RA">
    <property type="protein sequence ID" value="ISCW002925-PA"/>
    <property type="gene ID" value="ISCW002925"/>
</dbReference>
<reference evidence="2 4" key="1">
    <citation type="submission" date="2008-03" db="EMBL/GenBank/DDBJ databases">
        <title>Annotation of Ixodes scapularis.</title>
        <authorList>
            <consortium name="Ixodes scapularis Genome Project Consortium"/>
            <person name="Caler E."/>
            <person name="Hannick L.I."/>
            <person name="Bidwell S."/>
            <person name="Joardar V."/>
            <person name="Thiagarajan M."/>
            <person name="Amedeo P."/>
            <person name="Galinsky K.J."/>
            <person name="Schobel S."/>
            <person name="Inman J."/>
            <person name="Hostetler J."/>
            <person name="Miller J."/>
            <person name="Hammond M."/>
            <person name="Megy K."/>
            <person name="Lawson D."/>
            <person name="Kodira C."/>
            <person name="Sutton G."/>
            <person name="Meyer J."/>
            <person name="Hill C.A."/>
            <person name="Birren B."/>
            <person name="Nene V."/>
            <person name="Collins F."/>
            <person name="Alarcon-Chaidez F."/>
            <person name="Wikel S."/>
            <person name="Strausberg R."/>
        </authorList>
    </citation>
    <scope>NUCLEOTIDE SEQUENCE [LARGE SCALE GENOMIC DNA]</scope>
    <source>
        <strain evidence="4">Wikel</strain>
        <strain evidence="2">Wikel colony</strain>
    </source>
</reference>
<sequence>MEFDQVRRCPLAMNAKVVIIFLALLSVALVVDAQRGRFPGGGGGGRRCGVCFAR</sequence>
<dbReference type="EMBL" id="DS666288">
    <property type="protein sequence ID" value="EEC03325.1"/>
    <property type="molecule type" value="Genomic_DNA"/>
</dbReference>
<dbReference type="InParanoid" id="B7P9Q3"/>
<dbReference type="HOGENOM" id="CLU_3052657_0_0_1"/>
<evidence type="ECO:0000313" key="4">
    <source>
        <dbReference type="Proteomes" id="UP000001555"/>
    </source>
</evidence>
<dbReference type="Proteomes" id="UP000001555">
    <property type="component" value="Unassembled WGS sequence"/>
</dbReference>
<accession>B7P9Q3</accession>
<proteinExistence type="predicted"/>
<keyword evidence="1" id="KW-0732">Signal</keyword>